<keyword evidence="2" id="KW-0812">Transmembrane</keyword>
<dbReference type="Gene3D" id="1.10.110.10">
    <property type="entry name" value="Plant lipid-transfer and hydrophobic proteins"/>
    <property type="match status" value="1"/>
</dbReference>
<reference evidence="4 5" key="1">
    <citation type="journal article" date="2017" name="Plant Biotechnol. J.">
        <title>A comprehensive draft genome sequence for lupin (Lupinus angustifolius), an emerging health food: insights into plant-microbe interactions and legume evolution.</title>
        <authorList>
            <person name="Hane J.K."/>
            <person name="Ming Y."/>
            <person name="Kamphuis L.G."/>
            <person name="Nelson M.N."/>
            <person name="Garg G."/>
            <person name="Atkins C.A."/>
            <person name="Bayer P.E."/>
            <person name="Bravo A."/>
            <person name="Bringans S."/>
            <person name="Cannon S."/>
            <person name="Edwards D."/>
            <person name="Foley R."/>
            <person name="Gao L.L."/>
            <person name="Harrison M.J."/>
            <person name="Huang W."/>
            <person name="Hurgobin B."/>
            <person name="Li S."/>
            <person name="Liu C.W."/>
            <person name="McGrath A."/>
            <person name="Morahan G."/>
            <person name="Murray J."/>
            <person name="Weller J."/>
            <person name="Jian J."/>
            <person name="Singh K.B."/>
        </authorList>
    </citation>
    <scope>NUCLEOTIDE SEQUENCE [LARGE SCALE GENOMIC DNA]</scope>
    <source>
        <strain evidence="5">cv. Tanjil</strain>
        <tissue evidence="4">Whole plant</tissue>
    </source>
</reference>
<evidence type="ECO:0000256" key="2">
    <source>
        <dbReference type="SAM" id="Phobius"/>
    </source>
</evidence>
<evidence type="ECO:0000313" key="5">
    <source>
        <dbReference type="Proteomes" id="UP000188354"/>
    </source>
</evidence>
<dbReference type="EMBL" id="CM007377">
    <property type="protein sequence ID" value="OIV93890.1"/>
    <property type="molecule type" value="Genomic_DNA"/>
</dbReference>
<accession>A0A4P1QSB5</accession>
<evidence type="ECO:0000256" key="1">
    <source>
        <dbReference type="SAM" id="Coils"/>
    </source>
</evidence>
<proteinExistence type="predicted"/>
<evidence type="ECO:0000259" key="3">
    <source>
        <dbReference type="Pfam" id="PF00234"/>
    </source>
</evidence>
<dbReference type="SUPFAM" id="SSF47699">
    <property type="entry name" value="Bifunctional inhibitor/lipid-transfer protein/seed storage 2S albumin"/>
    <property type="match status" value="1"/>
</dbReference>
<dbReference type="Pfam" id="PF00234">
    <property type="entry name" value="Tryp_alpha_amyl"/>
    <property type="match status" value="1"/>
</dbReference>
<feature type="coiled-coil region" evidence="1">
    <location>
        <begin position="51"/>
        <end position="104"/>
    </location>
</feature>
<keyword evidence="5" id="KW-1185">Reference proteome</keyword>
<keyword evidence="2" id="KW-0472">Membrane</keyword>
<gene>
    <name evidence="4" type="ORF">TanjilG_05593</name>
</gene>
<organism evidence="4 5">
    <name type="scientific">Lupinus angustifolius</name>
    <name type="common">Narrow-leaved blue lupine</name>
    <dbReference type="NCBI Taxonomy" id="3871"/>
    <lineage>
        <taxon>Eukaryota</taxon>
        <taxon>Viridiplantae</taxon>
        <taxon>Streptophyta</taxon>
        <taxon>Embryophyta</taxon>
        <taxon>Tracheophyta</taxon>
        <taxon>Spermatophyta</taxon>
        <taxon>Magnoliopsida</taxon>
        <taxon>eudicotyledons</taxon>
        <taxon>Gunneridae</taxon>
        <taxon>Pentapetalae</taxon>
        <taxon>rosids</taxon>
        <taxon>fabids</taxon>
        <taxon>Fabales</taxon>
        <taxon>Fabaceae</taxon>
        <taxon>Papilionoideae</taxon>
        <taxon>50 kb inversion clade</taxon>
        <taxon>genistoids sensu lato</taxon>
        <taxon>core genistoids</taxon>
        <taxon>Genisteae</taxon>
        <taxon>Lupinus</taxon>
    </lineage>
</organism>
<protein>
    <recommendedName>
        <fullName evidence="3">Bifunctional inhibitor/plant lipid transfer protein/seed storage helical domain-containing protein</fullName>
    </recommendedName>
</protein>
<name>A0A4P1QSB5_LUPAN</name>
<feature type="transmembrane region" description="Helical" evidence="2">
    <location>
        <begin position="20"/>
        <end position="42"/>
    </location>
</feature>
<dbReference type="InterPro" id="IPR016140">
    <property type="entry name" value="Bifunc_inhib/LTP/seed_store"/>
</dbReference>
<keyword evidence="1" id="KW-0175">Coiled coil</keyword>
<dbReference type="Proteomes" id="UP000188354">
    <property type="component" value="Chromosome LG17"/>
</dbReference>
<dbReference type="Gramene" id="OIV93890">
    <property type="protein sequence ID" value="OIV93890"/>
    <property type="gene ID" value="TanjilG_05593"/>
</dbReference>
<keyword evidence="2" id="KW-1133">Transmembrane helix</keyword>
<dbReference type="AlphaFoldDB" id="A0A4P1QSB5"/>
<dbReference type="InterPro" id="IPR036312">
    <property type="entry name" value="Bifun_inhib/LTP/seed_sf"/>
</dbReference>
<sequence>MLNPSSTKLKHSSHCILTEMARLTILIALFAALVLVVHTSAFRSEQSYVRNSEESEELEQCCDQLNELNNQRCQYRKLQQIFENQSEQLERRQQEQQFEQELQKLPRTCGFGPLGNLY</sequence>
<feature type="domain" description="Bifunctional inhibitor/plant lipid transfer protein/seed storage helical" evidence="3">
    <location>
        <begin position="41"/>
        <end position="111"/>
    </location>
</feature>
<evidence type="ECO:0000313" key="4">
    <source>
        <dbReference type="EMBL" id="OIV93890.1"/>
    </source>
</evidence>